<keyword evidence="8 13" id="KW-0828">Tyrosine catabolism</keyword>
<dbReference type="Pfam" id="PF01557">
    <property type="entry name" value="FAA_hydrolase"/>
    <property type="match status" value="1"/>
</dbReference>
<evidence type="ECO:0000313" key="17">
    <source>
        <dbReference type="EMBL" id="KAG2487024.1"/>
    </source>
</evidence>
<comment type="caution">
    <text evidence="17">The sequence shown here is derived from an EMBL/GenBank/DDBJ whole genome shotgun (WGS) entry which is preliminary data.</text>
</comment>
<comment type="cofactor">
    <cofactor evidence="13">
        <name>Mg(2+)</name>
        <dbReference type="ChEBI" id="CHEBI:18420"/>
    </cofactor>
    <cofactor evidence="13">
        <name>Ca(2+)</name>
        <dbReference type="ChEBI" id="CHEBI:29108"/>
    </cofactor>
</comment>
<evidence type="ECO:0000256" key="13">
    <source>
        <dbReference type="RuleBase" id="RU366008"/>
    </source>
</evidence>
<protein>
    <recommendedName>
        <fullName evidence="3 13">Fumarylacetoacetase</fullName>
        <ecNumber evidence="3 13">3.7.1.2</ecNumber>
    </recommendedName>
    <alternativeName>
        <fullName evidence="13">Fumarylacetoacetate hydrolase</fullName>
    </alternativeName>
</protein>
<evidence type="ECO:0000256" key="14">
    <source>
        <dbReference type="SAM" id="MobiDB-lite"/>
    </source>
</evidence>
<evidence type="ECO:0000256" key="8">
    <source>
        <dbReference type="ARBA" id="ARBA00022878"/>
    </source>
</evidence>
<dbReference type="InterPro" id="IPR036462">
    <property type="entry name" value="Fumarylacetoacetase_N_sf"/>
</dbReference>
<dbReference type="PANTHER" id="PTHR43069:SF2">
    <property type="entry name" value="FUMARYLACETOACETASE"/>
    <property type="match status" value="1"/>
</dbReference>
<feature type="binding site" evidence="11">
    <location>
        <position position="271"/>
    </location>
    <ligand>
        <name>substrate</name>
    </ligand>
</feature>
<dbReference type="Proteomes" id="UP000612055">
    <property type="component" value="Unassembled WGS sequence"/>
</dbReference>
<evidence type="ECO:0000256" key="9">
    <source>
        <dbReference type="ARBA" id="ARBA00023232"/>
    </source>
</evidence>
<dbReference type="GO" id="GO:0006559">
    <property type="term" value="P:L-phenylalanine catabolic process"/>
    <property type="evidence" value="ECO:0007669"/>
    <property type="project" value="UniProtKB-UniRule"/>
</dbReference>
<reference evidence="17" key="1">
    <citation type="journal article" date="2020" name="bioRxiv">
        <title>Comparative genomics of Chlamydomonas.</title>
        <authorList>
            <person name="Craig R.J."/>
            <person name="Hasan A.R."/>
            <person name="Ness R.W."/>
            <person name="Keightley P.D."/>
        </authorList>
    </citation>
    <scope>NUCLEOTIDE SEQUENCE</scope>
    <source>
        <strain evidence="17">CCAP 11/70</strain>
    </source>
</reference>
<comment type="similarity">
    <text evidence="2 13">Belongs to the FAH family.</text>
</comment>
<dbReference type="Gene3D" id="2.30.30.230">
    <property type="entry name" value="Fumarylacetoacetase, N-terminal domain"/>
    <property type="match status" value="1"/>
</dbReference>
<evidence type="ECO:0000256" key="5">
    <source>
        <dbReference type="ARBA" id="ARBA00022801"/>
    </source>
</evidence>
<evidence type="ECO:0000256" key="7">
    <source>
        <dbReference type="ARBA" id="ARBA00022842"/>
    </source>
</evidence>
<comment type="pathway">
    <text evidence="1 13">Amino-acid degradation; L-phenylalanine degradation; acetoacetate and fumarate from L-phenylalanine: step 6/6.</text>
</comment>
<feature type="region of interest" description="Disordered" evidence="14">
    <location>
        <begin position="176"/>
        <end position="215"/>
    </location>
</feature>
<feature type="domain" description="Fumarylacetoacetase-like C-terminal" evidence="15">
    <location>
        <begin position="131"/>
        <end position="430"/>
    </location>
</feature>
<feature type="binding site" evidence="12">
    <location>
        <position position="288"/>
    </location>
    <ligand>
        <name>Mg(2+)</name>
        <dbReference type="ChEBI" id="CHEBI:18420"/>
    </ligand>
</feature>
<feature type="binding site" evidence="12">
    <location>
        <position position="232"/>
    </location>
    <ligand>
        <name>Ca(2+)</name>
        <dbReference type="ChEBI" id="CHEBI:29108"/>
    </ligand>
</feature>
<feature type="binding site" evidence="12">
    <location>
        <position position="230"/>
    </location>
    <ligand>
        <name>Ca(2+)</name>
        <dbReference type="ChEBI" id="CHEBI:29108"/>
    </ligand>
</feature>
<keyword evidence="6 12" id="KW-0106">Calcium</keyword>
<dbReference type="GO" id="GO:0004334">
    <property type="term" value="F:fumarylacetoacetase activity"/>
    <property type="evidence" value="ECO:0007669"/>
    <property type="project" value="UniProtKB-UniRule"/>
</dbReference>
<evidence type="ECO:0000256" key="2">
    <source>
        <dbReference type="ARBA" id="ARBA00010211"/>
    </source>
</evidence>
<dbReference type="PANTHER" id="PTHR43069">
    <property type="entry name" value="FUMARYLACETOACETASE"/>
    <property type="match status" value="1"/>
</dbReference>
<accession>A0A835XWD9</accession>
<dbReference type="Pfam" id="PF09298">
    <property type="entry name" value="FAA_hydrolase_N"/>
    <property type="match status" value="1"/>
</dbReference>
<feature type="binding site" evidence="12">
    <location>
        <position position="264"/>
    </location>
    <ligand>
        <name>Ca(2+)</name>
        <dbReference type="ChEBI" id="CHEBI:29108"/>
    </ligand>
</feature>
<dbReference type="EC" id="3.7.1.2" evidence="3 13"/>
<comment type="catalytic activity">
    <reaction evidence="13">
        <text>4-fumarylacetoacetate + H2O = acetoacetate + fumarate + H(+)</text>
        <dbReference type="Rhea" id="RHEA:10244"/>
        <dbReference type="ChEBI" id="CHEBI:13705"/>
        <dbReference type="ChEBI" id="CHEBI:15377"/>
        <dbReference type="ChEBI" id="CHEBI:15378"/>
        <dbReference type="ChEBI" id="CHEBI:18034"/>
        <dbReference type="ChEBI" id="CHEBI:29806"/>
        <dbReference type="EC" id="3.7.1.2"/>
    </reaction>
</comment>
<keyword evidence="18" id="KW-1185">Reference proteome</keyword>
<dbReference type="NCBIfam" id="TIGR01266">
    <property type="entry name" value="fum_ac_acetase"/>
    <property type="match status" value="1"/>
</dbReference>
<feature type="binding site" evidence="12">
    <location>
        <position position="131"/>
    </location>
    <ligand>
        <name>Ca(2+)</name>
        <dbReference type="ChEBI" id="CHEBI:29108"/>
    </ligand>
</feature>
<keyword evidence="4 12" id="KW-0479">Metal-binding</keyword>
<evidence type="ECO:0000256" key="3">
    <source>
        <dbReference type="ARBA" id="ARBA00012094"/>
    </source>
</evidence>
<dbReference type="Gene3D" id="3.90.850.10">
    <property type="entry name" value="Fumarylacetoacetase-like, C-terminal domain"/>
    <property type="match status" value="1"/>
</dbReference>
<feature type="binding site" evidence="11">
    <location>
        <position position="133"/>
    </location>
    <ligand>
        <name>substrate</name>
    </ligand>
</feature>
<evidence type="ECO:0000259" key="15">
    <source>
        <dbReference type="Pfam" id="PF01557"/>
    </source>
</evidence>
<dbReference type="InterPro" id="IPR036663">
    <property type="entry name" value="Fumarylacetoacetase_C_sf"/>
</dbReference>
<dbReference type="InterPro" id="IPR015377">
    <property type="entry name" value="Fumarylacetoacetase_N"/>
</dbReference>
<dbReference type="GO" id="GO:0046872">
    <property type="term" value="F:metal ion binding"/>
    <property type="evidence" value="ECO:0007669"/>
    <property type="project" value="UniProtKB-UniRule"/>
</dbReference>
<sequence length="461" mass="48543">MESFIDVAPDSDFPLENLPWGVFEAPGADGTPETHIGVALGEHAVSATAVEAAGLLKDLPGVKKGVFATGQLNEFAAAGRPAWRSARAQLQRLLGAAEGALRDDPALRPRAIFKQSEVRMRLPCAIGDYTDFYTSRQHASNVTHMFRGQGTPLNPNWLHLPVAYHGRSSSIVPSGVDVRRPWGQRLPPKPPAAEEGQGSAPPPAGSAAAPAAGAAPPTPIFAPSAAVDFELEMGAIIGPGNSHGEPIPVASAWDHVFGLVLLNDWSARDIQLWEYVPLGPFNAKNWASQISPWVVTLDALEPFKTKPPPQTEAEVLPYLRDPDSYTYDVRLTAAVTPAGADQGTVITRSNLRHLYWTHAQMIAHHTVGGCNLRPGDLIGSGTISGDTPDSRGCLLELTWAGRDPVGLAGPGGAAVQRTYLEDGDGVAFRAGCGGEGEGAGAGARRIGFGTCSGRLLPAREA</sequence>
<evidence type="ECO:0000313" key="18">
    <source>
        <dbReference type="Proteomes" id="UP000612055"/>
    </source>
</evidence>
<dbReference type="GO" id="GO:1902000">
    <property type="term" value="P:homogentisate catabolic process"/>
    <property type="evidence" value="ECO:0007669"/>
    <property type="project" value="TreeGrafter"/>
</dbReference>
<evidence type="ECO:0000256" key="11">
    <source>
        <dbReference type="PIRSR" id="PIRSR605959-2"/>
    </source>
</evidence>
<organism evidence="17 18">
    <name type="scientific">Edaphochlamys debaryana</name>
    <dbReference type="NCBI Taxonomy" id="47281"/>
    <lineage>
        <taxon>Eukaryota</taxon>
        <taxon>Viridiplantae</taxon>
        <taxon>Chlorophyta</taxon>
        <taxon>core chlorophytes</taxon>
        <taxon>Chlorophyceae</taxon>
        <taxon>CS clade</taxon>
        <taxon>Chlamydomonadales</taxon>
        <taxon>Chlamydomonadales incertae sedis</taxon>
        <taxon>Edaphochlamys</taxon>
    </lineage>
</organism>
<keyword evidence="9 13" id="KW-0585">Phenylalanine catabolism</keyword>
<feature type="binding site" evidence="11">
    <location>
        <position position="147"/>
    </location>
    <ligand>
        <name>substrate</name>
    </ligand>
</feature>
<dbReference type="AlphaFoldDB" id="A0A835XWD9"/>
<evidence type="ECO:0000256" key="6">
    <source>
        <dbReference type="ARBA" id="ARBA00022837"/>
    </source>
</evidence>
<name>A0A835XWD9_9CHLO</name>
<feature type="domain" description="Fumarylacetoacetase N-terminal" evidence="16">
    <location>
        <begin position="16"/>
        <end position="123"/>
    </location>
</feature>
<dbReference type="UniPathway" id="UPA00139">
    <property type="reaction ID" value="UER00341"/>
</dbReference>
<dbReference type="SUPFAM" id="SSF63433">
    <property type="entry name" value="Fumarylacetoacetate hydrolase, FAH, N-terminal domain"/>
    <property type="match status" value="1"/>
</dbReference>
<feature type="binding site" evidence="11">
    <location>
        <position position="382"/>
    </location>
    <ligand>
        <name>substrate</name>
    </ligand>
</feature>
<keyword evidence="7 12" id="KW-0460">Magnesium</keyword>
<dbReference type="GO" id="GO:0006572">
    <property type="term" value="P:L-tyrosine catabolic process"/>
    <property type="evidence" value="ECO:0007669"/>
    <property type="project" value="UniProtKB-UniRule"/>
</dbReference>
<dbReference type="EMBL" id="JAEHOE010000103">
    <property type="protein sequence ID" value="KAG2487024.1"/>
    <property type="molecule type" value="Genomic_DNA"/>
</dbReference>
<dbReference type="OrthoDB" id="9971669at2759"/>
<evidence type="ECO:0000256" key="12">
    <source>
        <dbReference type="PIRSR" id="PIRSR605959-3"/>
    </source>
</evidence>
<evidence type="ECO:0000256" key="1">
    <source>
        <dbReference type="ARBA" id="ARBA00004782"/>
    </source>
</evidence>
<proteinExistence type="inferred from homology"/>
<feature type="compositionally biased region" description="Low complexity" evidence="14">
    <location>
        <begin position="193"/>
        <end position="215"/>
    </location>
</feature>
<feature type="binding site" evidence="12">
    <location>
        <position position="284"/>
    </location>
    <ligand>
        <name>Mg(2+)</name>
        <dbReference type="ChEBI" id="CHEBI:18420"/>
    </ligand>
</feature>
<gene>
    <name evidence="17" type="ORF">HYH03_014394</name>
</gene>
<feature type="binding site" evidence="11">
    <location>
        <position position="275"/>
    </location>
    <ligand>
        <name>substrate</name>
    </ligand>
</feature>
<dbReference type="SUPFAM" id="SSF56529">
    <property type="entry name" value="FAH"/>
    <property type="match status" value="1"/>
</dbReference>
<feature type="active site" description="Proton acceptor" evidence="10">
    <location>
        <position position="138"/>
    </location>
</feature>
<feature type="binding site" evidence="12">
    <location>
        <position position="264"/>
    </location>
    <ligand>
        <name>Mg(2+)</name>
        <dbReference type="ChEBI" id="CHEBI:18420"/>
    </ligand>
</feature>
<evidence type="ECO:0000259" key="16">
    <source>
        <dbReference type="Pfam" id="PF09298"/>
    </source>
</evidence>
<dbReference type="InterPro" id="IPR005959">
    <property type="entry name" value="Fumarylacetoacetase"/>
</dbReference>
<evidence type="ECO:0000256" key="10">
    <source>
        <dbReference type="PIRSR" id="PIRSR605959-1"/>
    </source>
</evidence>
<evidence type="ECO:0000256" key="4">
    <source>
        <dbReference type="ARBA" id="ARBA00022723"/>
    </source>
</evidence>
<dbReference type="InterPro" id="IPR011234">
    <property type="entry name" value="Fumarylacetoacetase-like_C"/>
</dbReference>
<keyword evidence="5 13" id="KW-0378">Hydrolase</keyword>